<dbReference type="Pfam" id="PF03432">
    <property type="entry name" value="Relaxase"/>
    <property type="match status" value="1"/>
</dbReference>
<evidence type="ECO:0000313" key="3">
    <source>
        <dbReference type="EMBL" id="VYT18131.1"/>
    </source>
</evidence>
<name>A0A6N2UPC3_9FIRM</name>
<protein>
    <submittedName>
        <fullName evidence="3">Relaxase/Mobilisation nuclease domain protein</fullName>
    </submittedName>
</protein>
<proteinExistence type="predicted"/>
<sequence>MYAAGHAKGHNGHEQRNAMVGYVNLLPGVDPADQMQTRWNKARKNHTTQVLRIVQSFSRNELNPDNPEDILTANMIGQEFVQKHYPNRQAMVFTQIDGKSGLVHNHVIISDTDLIASKGCTKDQYYFPKIMEWTNEIAGQYMELDFGDKTEDKTTQTERHKREVGEYVWKDDLKSRITESMQVSETEADWISNLTKYGVNVEVHDSKKRGKYYTYELMDTSKFPDGKKIPANLKSRSYKLGTRYDAEEIESYFLKKEQELQKQKEAQREVPEEKVVRQKPEMRLQESKSQEPVSPAPKPVHRVKQKPAQKPVARPAMPKPKVPAQTTNIVRLIGEDDIDDMTDVVDEPVSRDDTDWMALALERKMRQDAKKNREKTQERLNTVRKDASYMTRLRSSDVVARIRNVQREDDNSPDL</sequence>
<dbReference type="AlphaFoldDB" id="A0A6N2UPC3"/>
<dbReference type="EMBL" id="CACRST010000019">
    <property type="protein sequence ID" value="VYT18131.1"/>
    <property type="molecule type" value="Genomic_DNA"/>
</dbReference>
<feature type="compositionally biased region" description="Basic and acidic residues" evidence="1">
    <location>
        <begin position="263"/>
        <end position="289"/>
    </location>
</feature>
<organism evidence="3">
    <name type="scientific">Blautia glucerasea</name>
    <dbReference type="NCBI Taxonomy" id="536633"/>
    <lineage>
        <taxon>Bacteria</taxon>
        <taxon>Bacillati</taxon>
        <taxon>Bacillota</taxon>
        <taxon>Clostridia</taxon>
        <taxon>Lachnospirales</taxon>
        <taxon>Lachnospiraceae</taxon>
        <taxon>Blautia</taxon>
    </lineage>
</organism>
<feature type="compositionally biased region" description="Basic and acidic residues" evidence="1">
    <location>
        <begin position="366"/>
        <end position="387"/>
    </location>
</feature>
<reference evidence="3" key="1">
    <citation type="submission" date="2019-11" db="EMBL/GenBank/DDBJ databases">
        <authorList>
            <person name="Feng L."/>
        </authorList>
    </citation>
    <scope>NUCLEOTIDE SEQUENCE</scope>
    <source>
        <strain evidence="3">BgluceraseaLFYP119</strain>
    </source>
</reference>
<evidence type="ECO:0000259" key="2">
    <source>
        <dbReference type="Pfam" id="PF03432"/>
    </source>
</evidence>
<accession>A0A6N2UPC3</accession>
<dbReference type="InterPro" id="IPR005094">
    <property type="entry name" value="Endonuclease_MobA/VirD2"/>
</dbReference>
<gene>
    <name evidence="3" type="ORF">BGLFYP119_02141</name>
</gene>
<feature type="region of interest" description="Disordered" evidence="1">
    <location>
        <begin position="366"/>
        <end position="388"/>
    </location>
</feature>
<feature type="region of interest" description="Disordered" evidence="1">
    <location>
        <begin position="263"/>
        <end position="325"/>
    </location>
</feature>
<evidence type="ECO:0000256" key="1">
    <source>
        <dbReference type="SAM" id="MobiDB-lite"/>
    </source>
</evidence>
<feature type="domain" description="MobA/VirD2-like nuclease" evidence="2">
    <location>
        <begin position="32"/>
        <end position="141"/>
    </location>
</feature>